<comment type="caution">
    <text evidence="1">The sequence shown here is derived from an EMBL/GenBank/DDBJ whole genome shotgun (WGS) entry which is preliminary data.</text>
</comment>
<sequence>MIQLDTCLQNYAPSKEDVNYSIGNFKITAAAIKYSYILYLYITQKNLQHPKILLA</sequence>
<organism evidence="1 2">
    <name type="scientific">Stephania japonica</name>
    <dbReference type="NCBI Taxonomy" id="461633"/>
    <lineage>
        <taxon>Eukaryota</taxon>
        <taxon>Viridiplantae</taxon>
        <taxon>Streptophyta</taxon>
        <taxon>Embryophyta</taxon>
        <taxon>Tracheophyta</taxon>
        <taxon>Spermatophyta</taxon>
        <taxon>Magnoliopsida</taxon>
        <taxon>Ranunculales</taxon>
        <taxon>Menispermaceae</taxon>
        <taxon>Menispermoideae</taxon>
        <taxon>Cissampelideae</taxon>
        <taxon>Stephania</taxon>
    </lineage>
</organism>
<dbReference type="Proteomes" id="UP001417504">
    <property type="component" value="Unassembled WGS sequence"/>
</dbReference>
<dbReference type="AlphaFoldDB" id="A0AAP0I8X2"/>
<accession>A0AAP0I8X2</accession>
<evidence type="ECO:0000313" key="2">
    <source>
        <dbReference type="Proteomes" id="UP001417504"/>
    </source>
</evidence>
<name>A0AAP0I8X2_9MAGN</name>
<evidence type="ECO:0000313" key="1">
    <source>
        <dbReference type="EMBL" id="KAK9110802.1"/>
    </source>
</evidence>
<gene>
    <name evidence="1" type="ORF">Sjap_018862</name>
</gene>
<protein>
    <submittedName>
        <fullName evidence="1">Uncharacterized protein</fullName>
    </submittedName>
</protein>
<proteinExistence type="predicted"/>
<dbReference type="EMBL" id="JBBNAE010000007">
    <property type="protein sequence ID" value="KAK9110802.1"/>
    <property type="molecule type" value="Genomic_DNA"/>
</dbReference>
<keyword evidence="2" id="KW-1185">Reference proteome</keyword>
<reference evidence="1 2" key="1">
    <citation type="submission" date="2024-01" db="EMBL/GenBank/DDBJ databases">
        <title>Genome assemblies of Stephania.</title>
        <authorList>
            <person name="Yang L."/>
        </authorList>
    </citation>
    <scope>NUCLEOTIDE SEQUENCE [LARGE SCALE GENOMIC DNA]</scope>
    <source>
        <strain evidence="1">QJT</strain>
        <tissue evidence="1">Leaf</tissue>
    </source>
</reference>